<evidence type="ECO:0000256" key="13">
    <source>
        <dbReference type="ARBA" id="ARBA00022857"/>
    </source>
</evidence>
<evidence type="ECO:0000256" key="3">
    <source>
        <dbReference type="ARBA" id="ARBA00004862"/>
    </source>
</evidence>
<dbReference type="InterPro" id="IPR036291">
    <property type="entry name" value="NAD(P)-bd_dom_sf"/>
</dbReference>
<evidence type="ECO:0000256" key="18">
    <source>
        <dbReference type="ARBA" id="ARBA00048141"/>
    </source>
</evidence>
<keyword evidence="13" id="KW-0521">NADP</keyword>
<evidence type="ECO:0000256" key="6">
    <source>
        <dbReference type="ARBA" id="ARBA00013065"/>
    </source>
</evidence>
<dbReference type="InterPro" id="IPR023013">
    <property type="entry name" value="AGPR_AS"/>
</dbReference>
<dbReference type="InterPro" id="IPR000706">
    <property type="entry name" value="AGPR_type-1"/>
</dbReference>
<dbReference type="Gene3D" id="3.30.360.10">
    <property type="entry name" value="Dihydrodipicolinate Reductase, domain 2"/>
    <property type="match status" value="1"/>
</dbReference>
<keyword evidence="8" id="KW-0028">Amino-acid biosynthesis</keyword>
<dbReference type="InterPro" id="IPR004662">
    <property type="entry name" value="AcgluKinase_fam"/>
</dbReference>
<dbReference type="GO" id="GO:0051287">
    <property type="term" value="F:NAD binding"/>
    <property type="evidence" value="ECO:0007669"/>
    <property type="project" value="InterPro"/>
</dbReference>
<dbReference type="EMBL" id="KX539446">
    <property type="protein sequence ID" value="AOE43291.1"/>
    <property type="molecule type" value="Genomic_DNA"/>
</dbReference>
<dbReference type="NCBIfam" id="TIGR01850">
    <property type="entry name" value="argC"/>
    <property type="match status" value="1"/>
</dbReference>
<dbReference type="CDD" id="cd04252">
    <property type="entry name" value="AAK_NAGK-fArgBP"/>
    <property type="match status" value="1"/>
</dbReference>
<dbReference type="PANTHER" id="PTHR23342:SF0">
    <property type="entry name" value="N-ACETYLGLUTAMATE SYNTHASE, MITOCHONDRIAL"/>
    <property type="match status" value="1"/>
</dbReference>
<reference evidence="21" key="1">
    <citation type="submission" date="2016-06" db="EMBL/GenBank/DDBJ databases">
        <title>A core phylogeny of Dictyostelia derived from 50 functionally divergent proteins retrieved from five existing and six newly sequenced genomes.</title>
        <authorList>
            <person name="Singh R."/>
            <person name="Schilde C."/>
            <person name="Gezzard T."/>
            <person name="Schaap P."/>
        </authorList>
    </citation>
    <scope>NUCLEOTIDE SEQUENCE</scope>
    <source>
        <strain evidence="21">MY1-1</strain>
    </source>
</reference>
<dbReference type="SUPFAM" id="SSF53633">
    <property type="entry name" value="Carbamate kinase-like"/>
    <property type="match status" value="1"/>
</dbReference>
<evidence type="ECO:0000256" key="16">
    <source>
        <dbReference type="ARBA" id="ARBA00023128"/>
    </source>
</evidence>
<dbReference type="GO" id="GO:0006526">
    <property type="term" value="P:L-arginine biosynthetic process"/>
    <property type="evidence" value="ECO:0007669"/>
    <property type="project" value="UniProtKB-UniPathway"/>
</dbReference>
<evidence type="ECO:0000256" key="1">
    <source>
        <dbReference type="ARBA" id="ARBA00004173"/>
    </source>
</evidence>
<evidence type="ECO:0000256" key="10">
    <source>
        <dbReference type="ARBA" id="ARBA00022741"/>
    </source>
</evidence>
<dbReference type="Gene3D" id="3.40.50.720">
    <property type="entry name" value="NAD(P)-binding Rossmann-like Domain"/>
    <property type="match status" value="1"/>
</dbReference>
<dbReference type="HAMAP" id="MF_00150">
    <property type="entry name" value="ArgC_type1"/>
    <property type="match status" value="1"/>
</dbReference>
<keyword evidence="11" id="KW-0418">Kinase</keyword>
<dbReference type="SMR" id="A0A1L2FUZ7"/>
<dbReference type="AlphaFoldDB" id="A0A1L2FUZ7"/>
<dbReference type="CDD" id="cd23936">
    <property type="entry name" value="AGPR_C_ARG5_6_like"/>
    <property type="match status" value="1"/>
</dbReference>
<protein>
    <recommendedName>
        <fullName evidence="6">acetylglutamate kinase</fullName>
        <ecNumber evidence="6">2.7.2.8</ecNumber>
    </recommendedName>
</protein>
<evidence type="ECO:0000256" key="4">
    <source>
        <dbReference type="ARBA" id="ARBA00006830"/>
    </source>
</evidence>
<evidence type="ECO:0000259" key="20">
    <source>
        <dbReference type="PROSITE" id="PS51731"/>
    </source>
</evidence>
<dbReference type="GO" id="GO:0003991">
    <property type="term" value="F:acetylglutamate kinase activity"/>
    <property type="evidence" value="ECO:0007669"/>
    <property type="project" value="UniProtKB-EC"/>
</dbReference>
<keyword evidence="12" id="KW-0067">ATP-binding</keyword>
<keyword evidence="9" id="KW-0808">Transferase</keyword>
<dbReference type="Pfam" id="PF01118">
    <property type="entry name" value="Semialdhyde_dh"/>
    <property type="match status" value="1"/>
</dbReference>
<evidence type="ECO:0000256" key="19">
    <source>
        <dbReference type="PROSITE-ProRule" id="PRU10010"/>
    </source>
</evidence>
<dbReference type="PROSITE" id="PS01224">
    <property type="entry name" value="ARGC"/>
    <property type="match status" value="1"/>
</dbReference>
<evidence type="ECO:0000256" key="17">
    <source>
        <dbReference type="ARBA" id="ARBA00023268"/>
    </source>
</evidence>
<keyword evidence="16" id="KW-0496">Mitochondrion</keyword>
<keyword evidence="15" id="KW-0560">Oxidoreductase</keyword>
<evidence type="ECO:0000256" key="2">
    <source>
        <dbReference type="ARBA" id="ARBA00004828"/>
    </source>
</evidence>
<feature type="domain" description="N-acetyltransferase" evidence="20">
    <location>
        <begin position="357"/>
        <end position="512"/>
    </location>
</feature>
<dbReference type="InterPro" id="IPR000534">
    <property type="entry name" value="Semialdehyde_DH_NAD-bd"/>
</dbReference>
<keyword evidence="7" id="KW-0055">Arginine biosynthesis</keyword>
<dbReference type="Pfam" id="PF04768">
    <property type="entry name" value="NAT"/>
    <property type="match status" value="1"/>
</dbReference>
<dbReference type="SUPFAM" id="SSF55347">
    <property type="entry name" value="Glyceraldehyde-3-phosphate dehydrogenase-like, C-terminal domain"/>
    <property type="match status" value="1"/>
</dbReference>
<keyword evidence="10" id="KW-0547">Nucleotide-binding</keyword>
<feature type="active site" evidence="19">
    <location>
        <position position="671"/>
    </location>
</feature>
<dbReference type="InterPro" id="IPR001048">
    <property type="entry name" value="Asp/Glu/Uridylate_kinase"/>
</dbReference>
<dbReference type="GO" id="GO:0070401">
    <property type="term" value="F:NADP+ binding"/>
    <property type="evidence" value="ECO:0007669"/>
    <property type="project" value="InterPro"/>
</dbReference>
<evidence type="ECO:0000256" key="15">
    <source>
        <dbReference type="ARBA" id="ARBA00023002"/>
    </source>
</evidence>
<evidence type="ECO:0000256" key="14">
    <source>
        <dbReference type="ARBA" id="ARBA00022946"/>
    </source>
</evidence>
<keyword evidence="14" id="KW-0809">Transit peptide</keyword>
<evidence type="ECO:0000256" key="12">
    <source>
        <dbReference type="ARBA" id="ARBA00022840"/>
    </source>
</evidence>
<dbReference type="PIRSF" id="PIRSF036440">
    <property type="entry name" value="ARG5-6"/>
    <property type="match status" value="1"/>
</dbReference>
<dbReference type="InterPro" id="IPR058924">
    <property type="entry name" value="AGPR_dimerisation_dom"/>
</dbReference>
<dbReference type="InterPro" id="IPR041734">
    <property type="entry name" value="NAGK-fArgBP"/>
</dbReference>
<dbReference type="PANTHER" id="PTHR23342">
    <property type="entry name" value="N-ACETYLGLUTAMATE SYNTHASE"/>
    <property type="match status" value="1"/>
</dbReference>
<dbReference type="Gene3D" id="3.40.1160.10">
    <property type="entry name" value="Acetylglutamate kinase-like"/>
    <property type="match status" value="1"/>
</dbReference>
<evidence type="ECO:0000256" key="5">
    <source>
        <dbReference type="ARBA" id="ARBA00007239"/>
    </source>
</evidence>
<evidence type="ECO:0000256" key="9">
    <source>
        <dbReference type="ARBA" id="ARBA00022679"/>
    </source>
</evidence>
<dbReference type="NCBIfam" id="TIGR00761">
    <property type="entry name" value="argB"/>
    <property type="match status" value="1"/>
</dbReference>
<organism evidence="21">
    <name type="scientific">Coremiostelium polycephalum</name>
    <dbReference type="NCBI Taxonomy" id="142831"/>
    <lineage>
        <taxon>Eukaryota</taxon>
        <taxon>Amoebozoa</taxon>
        <taxon>Evosea</taxon>
        <taxon>Eumycetozoa</taxon>
        <taxon>Dictyostelia</taxon>
        <taxon>Dictyosteliales</taxon>
        <taxon>Coremiostelium</taxon>
    </lineage>
</organism>
<comment type="similarity">
    <text evidence="4">In the N-terminal section; belongs to the acetylglutamate kinase family.</text>
</comment>
<dbReference type="UniPathway" id="UPA00068">
    <property type="reaction ID" value="UER00107"/>
</dbReference>
<dbReference type="EC" id="2.7.2.8" evidence="6"/>
<gene>
    <name evidence="21" type="primary">argC</name>
</gene>
<dbReference type="GO" id="GO:0005759">
    <property type="term" value="C:mitochondrial matrix"/>
    <property type="evidence" value="ECO:0007669"/>
    <property type="project" value="TreeGrafter"/>
</dbReference>
<dbReference type="GO" id="GO:0005524">
    <property type="term" value="F:ATP binding"/>
    <property type="evidence" value="ECO:0007669"/>
    <property type="project" value="UniProtKB-KW"/>
</dbReference>
<dbReference type="PROSITE" id="PS51731">
    <property type="entry name" value="GNAT_NAGS"/>
    <property type="match status" value="1"/>
</dbReference>
<accession>A0A1L2FUZ7</accession>
<evidence type="ECO:0000256" key="8">
    <source>
        <dbReference type="ARBA" id="ARBA00022605"/>
    </source>
</evidence>
<evidence type="ECO:0000256" key="11">
    <source>
        <dbReference type="ARBA" id="ARBA00022777"/>
    </source>
</evidence>
<comment type="similarity">
    <text evidence="5">In the C-terminal section; belongs to the NAGSA dehydrogenase family.</text>
</comment>
<comment type="catalytic activity">
    <reaction evidence="18">
        <text>N-acetyl-L-glutamate + ATP = N-acetyl-L-glutamyl 5-phosphate + ADP</text>
        <dbReference type="Rhea" id="RHEA:14629"/>
        <dbReference type="ChEBI" id="CHEBI:30616"/>
        <dbReference type="ChEBI" id="CHEBI:44337"/>
        <dbReference type="ChEBI" id="CHEBI:57936"/>
        <dbReference type="ChEBI" id="CHEBI:456216"/>
        <dbReference type="EC" id="2.7.2.8"/>
    </reaction>
</comment>
<dbReference type="InterPro" id="IPR036393">
    <property type="entry name" value="AceGlu_kinase-like_sf"/>
</dbReference>
<name>A0A1L2FUZ7_9MYCE</name>
<dbReference type="InterPro" id="IPR006855">
    <property type="entry name" value="Vertebrate-like_GNAT_dom"/>
</dbReference>
<comment type="subcellular location">
    <subcellularLocation>
        <location evidence="1">Mitochondrion</location>
    </subcellularLocation>
</comment>
<comment type="pathway">
    <text evidence="3">Amino-acid biosynthesis; L-arginine biosynthesis; N(2)-acetyl-L-ornithine from L-glutamate: step 3/4.</text>
</comment>
<evidence type="ECO:0000256" key="7">
    <source>
        <dbReference type="ARBA" id="ARBA00022571"/>
    </source>
</evidence>
<dbReference type="InterPro" id="IPR011241">
    <property type="entry name" value="NAGK/NAGSA"/>
</dbReference>
<dbReference type="Pfam" id="PF00696">
    <property type="entry name" value="AA_kinase"/>
    <property type="match status" value="1"/>
</dbReference>
<dbReference type="CDD" id="cd24149">
    <property type="entry name" value="AGPR_N_ARG5_6_like"/>
    <property type="match status" value="1"/>
</dbReference>
<dbReference type="SMART" id="SM00859">
    <property type="entry name" value="Semialdhyde_dh"/>
    <property type="match status" value="1"/>
</dbReference>
<dbReference type="FunFam" id="3.40.1160.10:FF:000046">
    <property type="entry name" value="N-acetylglutamate kinase / N-acetylglutamate synthase"/>
    <property type="match status" value="1"/>
</dbReference>
<sequence>MLTNRLLNSSKNVLIKNRLLVSTTNNNKKVLQQSSTSLATTTITQSNYLFKNYYSSNINDQIKNIEKLIQQRPTVIKNSLSSATISFNELNKYSKTVQLNEKKQIVLVKIGGGVIEDNISSLIGSINFLRKMGLSPIVVHGGGPQLNAELAAAGEVADYVEGLRVTPPSVLAIAQRVFLRENLKIVEALESSGTPCRPITQGVYQATPLDPAVYGFVGNVTKILTDSLASCISGGYVPVVSSLAMTEQGQVLNINADVAALELAKAINPLKIVFLNTTAGMKDGDGKVMQHIILDEQYAELMKQPWVKHGTKLKLKEFKNCLDHLPPSTSITITSPDLLMKELFAVDGSGTTVEKGQVMLKTSSIDEVDSDKLTHLLRKTLPNNRYHINISGFKQELKNLKATLHINSHYTGGFVSCPLSENGDSAISIIDEFYLDDSNLDSSELLFKKAINNGAYIWKDKGSNPARANWFKKISAGYTNLKGENIYWSQQIDIDTQQFQSLLTQSMSRDGSSTILSRFISAPGHFHIIQDKKPTKQRVGLIGARGFTGGHLVRLITNHPTMELAIASSSTNYGKNITTEFPQIKSDLIFSNVKPESIAQFTKDHGIDGWFMALPDAISKPYIAGLDESLLKPVIVDLSADHRFNDLWTYGNPETNREVIKQSRLIANPGCYATGMYLTLKPFAKDLATTPSCFGISGYSGAGSKPSEKNDPNRLRDNILPYKLVQHTHESEVGHQLGTPIYFMPHVGQFFQGITLTISMQLKQPLTVDQVYERYQKFYQNEPLIKIEKSIIPEVRDNANKHTVTIGGFAVNGNHLVVVTTLDNLLKGAATQALQNMNLCLGIDELTGIRNELK</sequence>
<proteinExistence type="inferred from homology"/>
<dbReference type="GO" id="GO:0003942">
    <property type="term" value="F:N-acetyl-gamma-glutamyl-phosphate reductase activity"/>
    <property type="evidence" value="ECO:0007669"/>
    <property type="project" value="InterPro"/>
</dbReference>
<dbReference type="Gene3D" id="3.40.630.30">
    <property type="match status" value="1"/>
</dbReference>
<comment type="pathway">
    <text evidence="2">Amino-acid biosynthesis; L-arginine biosynthesis; N(2)-acetyl-L-ornithine from L-glutamate: step 2/4.</text>
</comment>
<evidence type="ECO:0000313" key="21">
    <source>
        <dbReference type="EMBL" id="AOE43291.1"/>
    </source>
</evidence>
<dbReference type="Pfam" id="PF22698">
    <property type="entry name" value="Semialdhyde_dhC_1"/>
    <property type="match status" value="1"/>
</dbReference>
<dbReference type="SUPFAM" id="SSF51735">
    <property type="entry name" value="NAD(P)-binding Rossmann-fold domains"/>
    <property type="match status" value="1"/>
</dbReference>
<keyword evidence="17" id="KW-0511">Multifunctional enzyme</keyword>